<sequence length="316" mass="33772">MRLRSGLLEKAPATNSLRLSNPAATVWTRPMNDPRPPPTIPMRSFRFRGALSDMMIFARNVERGGPGHEIPIVKFSADAYNHRLNQLHCSLPLPLAEKRFMKDFADPAQLPVVPTESTRCCGNRGWMVGLVGVTVAAVGVAIYFAGVASEARRSAETAAVDANPSAMANWQNLPIANATAAVSSETFSLATGAVSDQADGLFVLDHNSGLLQCSVMYPRVNRFAATFTVNISDALGTDGKGGTYIMATGQADFPRSSSNPVGRSVIYVLDTATGNYACYGVPFNAQAMNANRPQQGLLVLIGQGTANPVIDRDNLR</sequence>
<keyword evidence="1" id="KW-0472">Membrane</keyword>
<reference evidence="2 3" key="1">
    <citation type="journal article" date="2013" name="Mar. Genomics">
        <title>Expression of sulfatases in Rhodopirellula baltica and the diversity of sulfatases in the genus Rhodopirellula.</title>
        <authorList>
            <person name="Wegner C.E."/>
            <person name="Richter-Heitmann T."/>
            <person name="Klindworth A."/>
            <person name="Klockow C."/>
            <person name="Richter M."/>
            <person name="Achstetter T."/>
            <person name="Glockner F.O."/>
            <person name="Harder J."/>
        </authorList>
    </citation>
    <scope>NUCLEOTIDE SEQUENCE [LARGE SCALE GENOMIC DNA]</scope>
    <source>
        <strain evidence="2 3">WH47</strain>
    </source>
</reference>
<evidence type="ECO:0000313" key="3">
    <source>
        <dbReference type="Proteomes" id="UP000006222"/>
    </source>
</evidence>
<dbReference type="PATRIC" id="fig|991778.3.peg.4512"/>
<gene>
    <name evidence="2" type="ORF">RBWH47_02905</name>
</gene>
<organism evidence="2 3">
    <name type="scientific">Rhodopirellula baltica WH47</name>
    <dbReference type="NCBI Taxonomy" id="991778"/>
    <lineage>
        <taxon>Bacteria</taxon>
        <taxon>Pseudomonadati</taxon>
        <taxon>Planctomycetota</taxon>
        <taxon>Planctomycetia</taxon>
        <taxon>Pirellulales</taxon>
        <taxon>Pirellulaceae</taxon>
        <taxon>Rhodopirellula</taxon>
    </lineage>
</organism>
<dbReference type="EMBL" id="AFAR01000209">
    <property type="protein sequence ID" value="EGF25811.1"/>
    <property type="molecule type" value="Genomic_DNA"/>
</dbReference>
<evidence type="ECO:0000313" key="2">
    <source>
        <dbReference type="EMBL" id="EGF25811.1"/>
    </source>
</evidence>
<name>F2AX07_RHOBT</name>
<accession>F2AX07</accession>
<comment type="caution">
    <text evidence="2">The sequence shown here is derived from an EMBL/GenBank/DDBJ whole genome shotgun (WGS) entry which is preliminary data.</text>
</comment>
<keyword evidence="1" id="KW-1133">Transmembrane helix</keyword>
<dbReference type="Proteomes" id="UP000006222">
    <property type="component" value="Unassembled WGS sequence"/>
</dbReference>
<protein>
    <submittedName>
        <fullName evidence="2">Uncharacterized protein</fullName>
    </submittedName>
</protein>
<keyword evidence="1" id="KW-0812">Transmembrane</keyword>
<proteinExistence type="predicted"/>
<dbReference type="AlphaFoldDB" id="F2AX07"/>
<evidence type="ECO:0000256" key="1">
    <source>
        <dbReference type="SAM" id="Phobius"/>
    </source>
</evidence>
<feature type="transmembrane region" description="Helical" evidence="1">
    <location>
        <begin position="125"/>
        <end position="145"/>
    </location>
</feature>